<accession>A0A5C9A1Z9</accession>
<dbReference type="InterPro" id="IPR002641">
    <property type="entry name" value="PNPLA_dom"/>
</dbReference>
<dbReference type="AlphaFoldDB" id="A0A5C9A1Z9"/>
<dbReference type="GO" id="GO:0006629">
    <property type="term" value="P:lipid metabolic process"/>
    <property type="evidence" value="ECO:0007669"/>
    <property type="project" value="UniProtKB-KW"/>
</dbReference>
<feature type="transmembrane region" description="Helical" evidence="2">
    <location>
        <begin position="414"/>
        <end position="432"/>
    </location>
</feature>
<comment type="caution">
    <text evidence="4">The sequence shown here is derived from an EMBL/GenBank/DDBJ whole genome shotgun (WGS) entry which is preliminary data.</text>
</comment>
<dbReference type="Proteomes" id="UP000321039">
    <property type="component" value="Unassembled WGS sequence"/>
</dbReference>
<dbReference type="RefSeq" id="WP_148068431.1">
    <property type="nucleotide sequence ID" value="NZ_VRZA01000003.1"/>
</dbReference>
<feature type="domain" description="PNPLA" evidence="3">
    <location>
        <begin position="34"/>
        <end position="271"/>
    </location>
</feature>
<dbReference type="SUPFAM" id="SSF52151">
    <property type="entry name" value="FabD/lysophospholipase-like"/>
    <property type="match status" value="1"/>
</dbReference>
<protein>
    <submittedName>
        <fullName evidence="4">Patatin-like phospholipase family protein</fullName>
    </submittedName>
</protein>
<evidence type="ECO:0000259" key="3">
    <source>
        <dbReference type="Pfam" id="PF01734"/>
    </source>
</evidence>
<evidence type="ECO:0000256" key="2">
    <source>
        <dbReference type="SAM" id="Phobius"/>
    </source>
</evidence>
<dbReference type="EMBL" id="VRZA01000003">
    <property type="protein sequence ID" value="TXS94089.1"/>
    <property type="molecule type" value="Genomic_DNA"/>
</dbReference>
<keyword evidence="2" id="KW-1133">Transmembrane helix</keyword>
<evidence type="ECO:0000313" key="5">
    <source>
        <dbReference type="Proteomes" id="UP000321039"/>
    </source>
</evidence>
<dbReference type="Gene3D" id="3.40.1090.10">
    <property type="entry name" value="Cytosolic phospholipase A2 catalytic domain"/>
    <property type="match status" value="2"/>
</dbReference>
<feature type="transmembrane region" description="Helical" evidence="2">
    <location>
        <begin position="377"/>
        <end position="394"/>
    </location>
</feature>
<keyword evidence="2" id="KW-0812">Transmembrane</keyword>
<evidence type="ECO:0000313" key="4">
    <source>
        <dbReference type="EMBL" id="TXS94089.1"/>
    </source>
</evidence>
<reference evidence="4 5" key="1">
    <citation type="submission" date="2019-08" db="EMBL/GenBank/DDBJ databases">
        <title>Parahaliea maris sp. nov., isolated from the surface seawater.</title>
        <authorList>
            <person name="Liu Y."/>
        </authorList>
    </citation>
    <scope>NUCLEOTIDE SEQUENCE [LARGE SCALE GENOMIC DNA]</scope>
    <source>
        <strain evidence="4 5">HSLHS9</strain>
    </source>
</reference>
<keyword evidence="2" id="KW-0472">Membrane</keyword>
<sequence>MEVHDHVHDHTPVEQVDDCCDDPNDERLLSHIAISLSGGGLRATGFHLGALDMLDRVDLLRNINILSSVSGGSLAGTSYALCQAEGKGYQECFDNLYEFLPGLNTMEEIFRKVRQNQDSLYPSGRRDLITSMANVLHEQYFSRFYETHTFGQFWDSTDAHLTEVMFNATEFKTGIAFRFQKSQFPCKIGNGNVSVDEAHARVMRMADVMAASACIPAGMEPLFFPDDFHWPRDDEPGRPVCTAVADEIERQTGGANRKIALMDGGVYDNQGVTSILLAMMRRDRARQQQAGCLEDDTASVTEPTSVEGWGDWLDRFSRASKARMNADACDDGIDLSHLRLFIISDTPVRSETFYPSKPLPKSDSNFFTRRKLGQYDAFIWVLTGLMVLSAGDGLWDLWTYRDHIGMEGGTFRKFFSFIFPTTIMFLLAAVVLKTRLTIVQLNREMEKVMPPFRHKPWHYLKKLKLGEAISMISLRVGSTVALTSKVYMNRIRQLSYSTVYSASLDEHSLSGRIMTNEISTLLDDDKRLTGVPAPTEEMCEIVDMATHTKTALWLNPHVTWRGYGEMDILVSAGEMTTCYNLMRHLRKRYGAGEQQDIPPGSRADALYQRALALWEELREDPMALVDQRKESGRLSAS</sequence>
<proteinExistence type="predicted"/>
<dbReference type="InterPro" id="IPR016035">
    <property type="entry name" value="Acyl_Trfase/lysoPLipase"/>
</dbReference>
<dbReference type="Pfam" id="PF01734">
    <property type="entry name" value="Patatin"/>
    <property type="match status" value="1"/>
</dbReference>
<keyword evidence="1" id="KW-0443">Lipid metabolism</keyword>
<keyword evidence="5" id="KW-1185">Reference proteome</keyword>
<evidence type="ECO:0000256" key="1">
    <source>
        <dbReference type="ARBA" id="ARBA00023098"/>
    </source>
</evidence>
<organism evidence="4 5">
    <name type="scientific">Parahaliea maris</name>
    <dbReference type="NCBI Taxonomy" id="2716870"/>
    <lineage>
        <taxon>Bacteria</taxon>
        <taxon>Pseudomonadati</taxon>
        <taxon>Pseudomonadota</taxon>
        <taxon>Gammaproteobacteria</taxon>
        <taxon>Cellvibrionales</taxon>
        <taxon>Halieaceae</taxon>
        <taxon>Parahaliea</taxon>
    </lineage>
</organism>
<name>A0A5C9A1Z9_9GAMM</name>
<gene>
    <name evidence="4" type="ORF">FV139_10815</name>
</gene>